<name>A0A154BP87_ANASB</name>
<evidence type="ECO:0000313" key="2">
    <source>
        <dbReference type="Proteomes" id="UP000076268"/>
    </source>
</evidence>
<dbReference type="Proteomes" id="UP000076268">
    <property type="component" value="Unassembled WGS sequence"/>
</dbReference>
<evidence type="ECO:0000313" key="1">
    <source>
        <dbReference type="EMBL" id="KYZ75807.1"/>
    </source>
</evidence>
<accession>A0A154BP87</accession>
<proteinExistence type="predicted"/>
<dbReference type="EMBL" id="LSGP01000020">
    <property type="protein sequence ID" value="KYZ75807.1"/>
    <property type="molecule type" value="Genomic_DNA"/>
</dbReference>
<protein>
    <submittedName>
        <fullName evidence="1">Uncharacterized protein</fullName>
    </submittedName>
</protein>
<dbReference type="RefSeq" id="WP_066243627.1">
    <property type="nucleotide sequence ID" value="NZ_LSGP01000020.1"/>
</dbReference>
<reference evidence="1 2" key="1">
    <citation type="submission" date="2016-02" db="EMBL/GenBank/DDBJ databases">
        <title>Anaerosporomusa subterraneum gen. nov., sp. nov., a spore-forming obligate anaerobe isolated from saprolite.</title>
        <authorList>
            <person name="Choi J.K."/>
            <person name="Shah M."/>
            <person name="Yee N."/>
        </authorList>
    </citation>
    <scope>NUCLEOTIDE SEQUENCE [LARGE SCALE GENOMIC DNA]</scope>
    <source>
        <strain evidence="1 2">RU4</strain>
    </source>
</reference>
<keyword evidence="2" id="KW-1185">Reference proteome</keyword>
<sequence length="171" mass="18679">MLARMTRIWIGVAVLLLLSMPMTFAGSPREMDFDGIQITLGQASNQALSHLHGTFDLQPVSGQSGSYTVQTKGKSGKVLGIVTFQNGKVVQLERERGNVFDVGQGKIITTLMNELVKEGNTHAEFAMDKRLINGVSHDIIIVKLPGKRLYINISNPATGSGQIIFREILVE</sequence>
<gene>
    <name evidence="1" type="ORF">AXX12_11455</name>
</gene>
<organism evidence="1 2">
    <name type="scientific">Anaerosporomusa subterranea</name>
    <dbReference type="NCBI Taxonomy" id="1794912"/>
    <lineage>
        <taxon>Bacteria</taxon>
        <taxon>Bacillati</taxon>
        <taxon>Bacillota</taxon>
        <taxon>Negativicutes</taxon>
        <taxon>Acetonemataceae</taxon>
        <taxon>Anaerosporomusa</taxon>
    </lineage>
</organism>
<comment type="caution">
    <text evidence="1">The sequence shown here is derived from an EMBL/GenBank/DDBJ whole genome shotgun (WGS) entry which is preliminary data.</text>
</comment>
<dbReference type="AlphaFoldDB" id="A0A154BP87"/>